<keyword evidence="15 19" id="KW-0472">Membrane</keyword>
<dbReference type="PROSITE" id="PS01315">
    <property type="entry name" value="CDS"/>
    <property type="match status" value="1"/>
</dbReference>
<comment type="pathway">
    <text evidence="3 18">Phospholipid metabolism; CDP-diacylglycerol biosynthesis; CDP-diacylglycerol from sn-glycerol 3-phosphate: step 3/3.</text>
</comment>
<sequence length="268" mass="28357">MSAPQAANGGGRWGDLRARVLSAVAMLVLGAGAIWWGGLIFAELAIVVSGLMIWELSAMTAPVRKFEARVLGVLAALILAAVLWLHSPWAIGLLFLPSVIGALMQRRDRAIYAVYALGVMLAGYGLVALRAGHGLDAITWIIAIVVVSDISGYFAGRTLGGPKFWPCISPKKTWSGTIAGWIGAAIVGWIFVLFGGGHALIWLSPLLAFAGQMGDIAESWIKRRASIKDSSHLIPGHGGVMDRFDALIGAVLMLLLIAQIMPLPLSEG</sequence>
<dbReference type="EC" id="2.7.7.41" evidence="6 18"/>
<dbReference type="PANTHER" id="PTHR46382">
    <property type="entry name" value="PHOSPHATIDATE CYTIDYLYLTRANSFERASE"/>
    <property type="match status" value="1"/>
</dbReference>
<evidence type="ECO:0000256" key="7">
    <source>
        <dbReference type="ARBA" id="ARBA00019373"/>
    </source>
</evidence>
<gene>
    <name evidence="20" type="ORF">LZA78_04940</name>
</gene>
<evidence type="ECO:0000256" key="4">
    <source>
        <dbReference type="ARBA" id="ARBA00005189"/>
    </source>
</evidence>
<feature type="transmembrane region" description="Helical" evidence="19">
    <location>
        <begin position="177"/>
        <end position="203"/>
    </location>
</feature>
<evidence type="ECO:0000256" key="6">
    <source>
        <dbReference type="ARBA" id="ARBA00012487"/>
    </source>
</evidence>
<keyword evidence="16" id="KW-0594">Phospholipid biosynthesis</keyword>
<dbReference type="GO" id="GO:0016779">
    <property type="term" value="F:nucleotidyltransferase activity"/>
    <property type="evidence" value="ECO:0007669"/>
    <property type="project" value="UniProtKB-KW"/>
</dbReference>
<evidence type="ECO:0000256" key="15">
    <source>
        <dbReference type="ARBA" id="ARBA00023136"/>
    </source>
</evidence>
<evidence type="ECO:0000256" key="14">
    <source>
        <dbReference type="ARBA" id="ARBA00023098"/>
    </source>
</evidence>
<keyword evidence="8" id="KW-1003">Cell membrane</keyword>
<keyword evidence="13 19" id="KW-1133">Transmembrane helix</keyword>
<evidence type="ECO:0000256" key="8">
    <source>
        <dbReference type="ARBA" id="ARBA00022475"/>
    </source>
</evidence>
<keyword evidence="21" id="KW-1185">Reference proteome</keyword>
<evidence type="ECO:0000256" key="1">
    <source>
        <dbReference type="ARBA" id="ARBA00001698"/>
    </source>
</evidence>
<evidence type="ECO:0000313" key="20">
    <source>
        <dbReference type="EMBL" id="MCE5972816.1"/>
    </source>
</evidence>
<keyword evidence="9" id="KW-0444">Lipid biosynthesis</keyword>
<comment type="subcellular location">
    <subcellularLocation>
        <location evidence="2">Cell membrane</location>
        <topology evidence="2">Multi-pass membrane protein</topology>
    </subcellularLocation>
</comment>
<dbReference type="Pfam" id="PF01148">
    <property type="entry name" value="CTP_transf_1"/>
    <property type="match status" value="1"/>
</dbReference>
<keyword evidence="10 18" id="KW-0808">Transferase</keyword>
<evidence type="ECO:0000256" key="13">
    <source>
        <dbReference type="ARBA" id="ARBA00022989"/>
    </source>
</evidence>
<dbReference type="EMBL" id="JAJUOS010000003">
    <property type="protein sequence ID" value="MCE5972816.1"/>
    <property type="molecule type" value="Genomic_DNA"/>
</dbReference>
<evidence type="ECO:0000256" key="17">
    <source>
        <dbReference type="ARBA" id="ARBA00023264"/>
    </source>
</evidence>
<keyword evidence="12 18" id="KW-0548">Nucleotidyltransferase</keyword>
<comment type="pathway">
    <text evidence="4">Lipid metabolism.</text>
</comment>
<evidence type="ECO:0000256" key="18">
    <source>
        <dbReference type="RuleBase" id="RU003938"/>
    </source>
</evidence>
<evidence type="ECO:0000256" key="19">
    <source>
        <dbReference type="SAM" id="Phobius"/>
    </source>
</evidence>
<organism evidence="20 21">
    <name type="scientific">Rhodobacter flavimaris</name>
    <dbReference type="NCBI Taxonomy" id="2907145"/>
    <lineage>
        <taxon>Bacteria</taxon>
        <taxon>Pseudomonadati</taxon>
        <taxon>Pseudomonadota</taxon>
        <taxon>Alphaproteobacteria</taxon>
        <taxon>Rhodobacterales</taxon>
        <taxon>Rhodobacter group</taxon>
        <taxon>Rhodobacter</taxon>
    </lineage>
</organism>
<evidence type="ECO:0000256" key="3">
    <source>
        <dbReference type="ARBA" id="ARBA00005119"/>
    </source>
</evidence>
<name>A0ABS8YVQ6_9RHOB</name>
<keyword evidence="11 18" id="KW-0812">Transmembrane</keyword>
<comment type="similarity">
    <text evidence="5 18">Belongs to the CDS family.</text>
</comment>
<evidence type="ECO:0000256" key="12">
    <source>
        <dbReference type="ARBA" id="ARBA00022695"/>
    </source>
</evidence>
<feature type="transmembrane region" description="Helical" evidence="19">
    <location>
        <begin position="137"/>
        <end position="156"/>
    </location>
</feature>
<evidence type="ECO:0000313" key="21">
    <source>
        <dbReference type="Proteomes" id="UP001521181"/>
    </source>
</evidence>
<dbReference type="RefSeq" id="WP_233675831.1">
    <property type="nucleotide sequence ID" value="NZ_JAJUOS010000003.1"/>
</dbReference>
<evidence type="ECO:0000256" key="16">
    <source>
        <dbReference type="ARBA" id="ARBA00023209"/>
    </source>
</evidence>
<reference evidence="20 21" key="1">
    <citation type="submission" date="2021-12" db="EMBL/GenBank/DDBJ databases">
        <title>Sinirhodobacter sp. WL0062 is a bacterium isolated from seawater.</title>
        <authorList>
            <person name="Wang L."/>
            <person name="He W."/>
            <person name="Zhang D.-F."/>
        </authorList>
    </citation>
    <scope>NUCLEOTIDE SEQUENCE [LARGE SCALE GENOMIC DNA]</scope>
    <source>
        <strain evidence="20 21">WL0062</strain>
    </source>
</reference>
<evidence type="ECO:0000256" key="2">
    <source>
        <dbReference type="ARBA" id="ARBA00004651"/>
    </source>
</evidence>
<dbReference type="Proteomes" id="UP001521181">
    <property type="component" value="Unassembled WGS sequence"/>
</dbReference>
<feature type="transmembrane region" description="Helical" evidence="19">
    <location>
        <begin position="74"/>
        <end position="100"/>
    </location>
</feature>
<feature type="transmembrane region" description="Helical" evidence="19">
    <location>
        <begin position="112"/>
        <end position="131"/>
    </location>
</feature>
<accession>A0ABS8YVQ6</accession>
<feature type="transmembrane region" description="Helical" evidence="19">
    <location>
        <begin position="246"/>
        <end position="265"/>
    </location>
</feature>
<evidence type="ECO:0000256" key="10">
    <source>
        <dbReference type="ARBA" id="ARBA00022679"/>
    </source>
</evidence>
<dbReference type="PANTHER" id="PTHR46382:SF1">
    <property type="entry name" value="PHOSPHATIDATE CYTIDYLYLTRANSFERASE"/>
    <property type="match status" value="1"/>
</dbReference>
<keyword evidence="14" id="KW-0443">Lipid metabolism</keyword>
<dbReference type="InterPro" id="IPR000374">
    <property type="entry name" value="PC_trans"/>
</dbReference>
<evidence type="ECO:0000256" key="11">
    <source>
        <dbReference type="ARBA" id="ARBA00022692"/>
    </source>
</evidence>
<comment type="caution">
    <text evidence="20">The sequence shown here is derived from an EMBL/GenBank/DDBJ whole genome shotgun (WGS) entry which is preliminary data.</text>
</comment>
<keyword evidence="17" id="KW-1208">Phospholipid metabolism</keyword>
<protein>
    <recommendedName>
        <fullName evidence="7 18">Phosphatidate cytidylyltransferase</fullName>
        <ecNumber evidence="6 18">2.7.7.41</ecNumber>
    </recommendedName>
</protein>
<feature type="transmembrane region" description="Helical" evidence="19">
    <location>
        <begin position="21"/>
        <end position="54"/>
    </location>
</feature>
<proteinExistence type="inferred from homology"/>
<evidence type="ECO:0000256" key="9">
    <source>
        <dbReference type="ARBA" id="ARBA00022516"/>
    </source>
</evidence>
<evidence type="ECO:0000256" key="5">
    <source>
        <dbReference type="ARBA" id="ARBA00010185"/>
    </source>
</evidence>
<comment type="catalytic activity">
    <reaction evidence="1 18">
        <text>a 1,2-diacyl-sn-glycero-3-phosphate + CTP + H(+) = a CDP-1,2-diacyl-sn-glycerol + diphosphate</text>
        <dbReference type="Rhea" id="RHEA:16229"/>
        <dbReference type="ChEBI" id="CHEBI:15378"/>
        <dbReference type="ChEBI" id="CHEBI:33019"/>
        <dbReference type="ChEBI" id="CHEBI:37563"/>
        <dbReference type="ChEBI" id="CHEBI:58332"/>
        <dbReference type="ChEBI" id="CHEBI:58608"/>
        <dbReference type="EC" id="2.7.7.41"/>
    </reaction>
</comment>